<dbReference type="Pfam" id="PF00198">
    <property type="entry name" value="2-oxoacid_dh"/>
    <property type="match status" value="1"/>
</dbReference>
<evidence type="ECO:0000313" key="11">
    <source>
        <dbReference type="Proteomes" id="UP000325182"/>
    </source>
</evidence>
<sequence>MEVKLHDIGEGMTEAHVSHFFVKAGDSVKADQPLVEVQTDKMTAEIPSPSAGTIKEILVSEGTTIEVGTVVLVLEAAGSQRKKPEEIRENKEAIVTEESGGDTSAHPRSRKRILAAPYTRKIAREKGIDITEVEGTGAAGRITDEDVLRFIEGGEISQPEMDTAQPAAEVIQPQSKPAVPANSESIPFRGRRKQIGMKMKSSLMTIPHCTHFEEIDVTNLMQLRNQLKQSDTNISASAFFVKALSIALKEFPIFNARVDEEREQITFIKEHNIGAATDTEEGLIVPVVKNVESKSLKTIHTEMKEYTLKARENKLVAKDVTGGTFTISNVGPMGGSIGATPIINYPEVALVSFHKTKKRPMVNENDEIVIRSMMNISMSFDHRAADGATAVAFTNRFAQLIENPNLMIVELM</sequence>
<dbReference type="AlphaFoldDB" id="A0A5D4ME59"/>
<evidence type="ECO:0000256" key="5">
    <source>
        <dbReference type="ARBA" id="ARBA00023315"/>
    </source>
</evidence>
<dbReference type="Gene3D" id="2.40.50.100">
    <property type="match status" value="1"/>
</dbReference>
<dbReference type="SUPFAM" id="SSF51230">
    <property type="entry name" value="Single hybrid motif"/>
    <property type="match status" value="1"/>
</dbReference>
<dbReference type="PANTHER" id="PTHR43178:SF5">
    <property type="entry name" value="LIPOAMIDE ACYLTRANSFERASE COMPONENT OF BRANCHED-CHAIN ALPHA-KETO ACID DEHYDROGENASE COMPLEX, MITOCHONDRIAL"/>
    <property type="match status" value="1"/>
</dbReference>
<gene>
    <name evidence="10" type="ORF">FZC84_08965</name>
</gene>
<proteinExistence type="inferred from homology"/>
<evidence type="ECO:0000259" key="9">
    <source>
        <dbReference type="PROSITE" id="PS51826"/>
    </source>
</evidence>
<protein>
    <recommendedName>
        <fullName evidence="6">Dihydrolipoamide acetyltransferase component of pyruvate dehydrogenase complex</fullName>
        <ecNumber evidence="6">2.3.1.-</ecNumber>
    </recommendedName>
</protein>
<keyword evidence="5 6" id="KW-0012">Acyltransferase</keyword>
<evidence type="ECO:0000256" key="6">
    <source>
        <dbReference type="RuleBase" id="RU003423"/>
    </source>
</evidence>
<dbReference type="EMBL" id="VTEG01000004">
    <property type="protein sequence ID" value="TYR99931.1"/>
    <property type="molecule type" value="Genomic_DNA"/>
</dbReference>
<dbReference type="SUPFAM" id="SSF52777">
    <property type="entry name" value="CoA-dependent acyltransferases"/>
    <property type="match status" value="1"/>
</dbReference>
<evidence type="ECO:0000256" key="3">
    <source>
        <dbReference type="ARBA" id="ARBA00022679"/>
    </source>
</evidence>
<organism evidence="10 11">
    <name type="scientific">Rossellomorea vietnamensis</name>
    <dbReference type="NCBI Taxonomy" id="218284"/>
    <lineage>
        <taxon>Bacteria</taxon>
        <taxon>Bacillati</taxon>
        <taxon>Bacillota</taxon>
        <taxon>Bacilli</taxon>
        <taxon>Bacillales</taxon>
        <taxon>Bacillaceae</taxon>
        <taxon>Rossellomorea</taxon>
    </lineage>
</organism>
<dbReference type="SUPFAM" id="SSF47005">
    <property type="entry name" value="Peripheral subunit-binding domain of 2-oxo acid dehydrogenase complex"/>
    <property type="match status" value="1"/>
</dbReference>
<evidence type="ECO:0000256" key="1">
    <source>
        <dbReference type="ARBA" id="ARBA00001938"/>
    </source>
</evidence>
<keyword evidence="4 6" id="KW-0450">Lipoyl</keyword>
<feature type="region of interest" description="Disordered" evidence="7">
    <location>
        <begin position="79"/>
        <end position="109"/>
    </location>
</feature>
<dbReference type="FunFam" id="3.30.559.10:FF:000007">
    <property type="entry name" value="Dihydrolipoamide acetyltransferase component of pyruvate dehydrogenase complex"/>
    <property type="match status" value="1"/>
</dbReference>
<dbReference type="GO" id="GO:0031405">
    <property type="term" value="F:lipoic acid binding"/>
    <property type="evidence" value="ECO:0007669"/>
    <property type="project" value="TreeGrafter"/>
</dbReference>
<dbReference type="PROSITE" id="PS50968">
    <property type="entry name" value="BIOTINYL_LIPOYL"/>
    <property type="match status" value="1"/>
</dbReference>
<dbReference type="InterPro" id="IPR050743">
    <property type="entry name" value="2-oxoacid_DH_E2_comp"/>
</dbReference>
<dbReference type="CDD" id="cd06849">
    <property type="entry name" value="lipoyl_domain"/>
    <property type="match status" value="1"/>
</dbReference>
<dbReference type="GO" id="GO:0016407">
    <property type="term" value="F:acetyltransferase activity"/>
    <property type="evidence" value="ECO:0007669"/>
    <property type="project" value="TreeGrafter"/>
</dbReference>
<dbReference type="InterPro" id="IPR011053">
    <property type="entry name" value="Single_hybrid_motif"/>
</dbReference>
<comment type="cofactor">
    <cofactor evidence="1 6">
        <name>(R)-lipoate</name>
        <dbReference type="ChEBI" id="CHEBI:83088"/>
    </cofactor>
</comment>
<dbReference type="Pfam" id="PF02817">
    <property type="entry name" value="E3_binding"/>
    <property type="match status" value="1"/>
</dbReference>
<dbReference type="Proteomes" id="UP000325182">
    <property type="component" value="Unassembled WGS sequence"/>
</dbReference>
<dbReference type="PROSITE" id="PS51826">
    <property type="entry name" value="PSBD"/>
    <property type="match status" value="1"/>
</dbReference>
<comment type="caution">
    <text evidence="10">The sequence shown here is derived from an EMBL/GenBank/DDBJ whole genome shotgun (WGS) entry which is preliminary data.</text>
</comment>
<feature type="domain" description="Peripheral subunit-binding (PSBD)" evidence="9">
    <location>
        <begin position="114"/>
        <end position="151"/>
    </location>
</feature>
<evidence type="ECO:0000256" key="4">
    <source>
        <dbReference type="ARBA" id="ARBA00022823"/>
    </source>
</evidence>
<keyword evidence="3 6" id="KW-0808">Transferase</keyword>
<dbReference type="InterPro" id="IPR036625">
    <property type="entry name" value="E3-bd_dom_sf"/>
</dbReference>
<evidence type="ECO:0000313" key="10">
    <source>
        <dbReference type="EMBL" id="TYR99931.1"/>
    </source>
</evidence>
<dbReference type="RefSeq" id="WP_148953636.1">
    <property type="nucleotide sequence ID" value="NZ_VTEG01000004.1"/>
</dbReference>
<dbReference type="InterPro" id="IPR001078">
    <property type="entry name" value="2-oxoacid_DH_actylTfrase"/>
</dbReference>
<dbReference type="PANTHER" id="PTHR43178">
    <property type="entry name" value="DIHYDROLIPOAMIDE ACETYLTRANSFERASE COMPONENT OF PYRUVATE DEHYDROGENASE COMPLEX"/>
    <property type="match status" value="1"/>
</dbReference>
<feature type="compositionally biased region" description="Basic and acidic residues" evidence="7">
    <location>
        <begin position="82"/>
        <end position="94"/>
    </location>
</feature>
<evidence type="ECO:0000259" key="8">
    <source>
        <dbReference type="PROSITE" id="PS50968"/>
    </source>
</evidence>
<dbReference type="EC" id="2.3.1.-" evidence="6"/>
<dbReference type="Pfam" id="PF00364">
    <property type="entry name" value="Biotin_lipoyl"/>
    <property type="match status" value="1"/>
</dbReference>
<accession>A0A5D4ME59</accession>
<evidence type="ECO:0000256" key="2">
    <source>
        <dbReference type="ARBA" id="ARBA00007317"/>
    </source>
</evidence>
<reference evidence="10 11" key="1">
    <citation type="submission" date="2019-08" db="EMBL/GenBank/DDBJ databases">
        <title>Bacillus genomes from the desert of Cuatro Cienegas, Coahuila.</title>
        <authorList>
            <person name="Olmedo-Alvarez G."/>
        </authorList>
    </citation>
    <scope>NUCLEOTIDE SEQUENCE [LARGE SCALE GENOMIC DNA]</scope>
    <source>
        <strain evidence="10 11">CH128b_4D</strain>
    </source>
</reference>
<dbReference type="InterPro" id="IPR004167">
    <property type="entry name" value="PSBD"/>
</dbReference>
<feature type="domain" description="Lipoyl-binding" evidence="8">
    <location>
        <begin position="1"/>
        <end position="75"/>
    </location>
</feature>
<dbReference type="Gene3D" id="4.10.320.10">
    <property type="entry name" value="E3-binding domain"/>
    <property type="match status" value="1"/>
</dbReference>
<comment type="similarity">
    <text evidence="2 6">Belongs to the 2-oxoacid dehydrogenase family.</text>
</comment>
<dbReference type="Gene3D" id="3.30.559.10">
    <property type="entry name" value="Chloramphenicol acetyltransferase-like domain"/>
    <property type="match status" value="1"/>
</dbReference>
<evidence type="ECO:0000256" key="7">
    <source>
        <dbReference type="SAM" id="MobiDB-lite"/>
    </source>
</evidence>
<dbReference type="GO" id="GO:0005737">
    <property type="term" value="C:cytoplasm"/>
    <property type="evidence" value="ECO:0007669"/>
    <property type="project" value="TreeGrafter"/>
</dbReference>
<dbReference type="InterPro" id="IPR000089">
    <property type="entry name" value="Biotin_lipoyl"/>
</dbReference>
<name>A0A5D4ME59_9BACI</name>
<dbReference type="InterPro" id="IPR023213">
    <property type="entry name" value="CAT-like_dom_sf"/>
</dbReference>